<evidence type="ECO:0000256" key="1">
    <source>
        <dbReference type="ARBA" id="ARBA00022884"/>
    </source>
</evidence>
<evidence type="ECO:0000256" key="3">
    <source>
        <dbReference type="SAM" id="Coils"/>
    </source>
</evidence>
<dbReference type="GeneID" id="108566837"/>
<evidence type="ECO:0000259" key="5">
    <source>
        <dbReference type="PROSITE" id="PS50102"/>
    </source>
</evidence>
<evidence type="ECO:0000256" key="4">
    <source>
        <dbReference type="SAM" id="MobiDB-lite"/>
    </source>
</evidence>
<dbReference type="InterPro" id="IPR000504">
    <property type="entry name" value="RRM_dom"/>
</dbReference>
<dbReference type="PANTHER" id="PTHR23236">
    <property type="entry name" value="EUKARYOTIC TRANSLATION INITIATION FACTOR 4B/4H"/>
    <property type="match status" value="1"/>
</dbReference>
<feature type="region of interest" description="Disordered" evidence="4">
    <location>
        <begin position="174"/>
        <end position="215"/>
    </location>
</feature>
<protein>
    <submittedName>
        <fullName evidence="7">Polyadenylate-binding protein 2-B-like</fullName>
    </submittedName>
</protein>
<name>A0ABM1N6F4_NICVS</name>
<keyword evidence="3" id="KW-0175">Coiled coil</keyword>
<evidence type="ECO:0000313" key="6">
    <source>
        <dbReference type="Proteomes" id="UP000695000"/>
    </source>
</evidence>
<evidence type="ECO:0000256" key="2">
    <source>
        <dbReference type="PROSITE-ProRule" id="PRU00176"/>
    </source>
</evidence>
<dbReference type="PROSITE" id="PS50102">
    <property type="entry name" value="RRM"/>
    <property type="match status" value="1"/>
</dbReference>
<feature type="domain" description="RRM" evidence="5">
    <location>
        <begin position="100"/>
        <end position="177"/>
    </location>
</feature>
<feature type="coiled-coil region" evidence="3">
    <location>
        <begin position="45"/>
        <end position="75"/>
    </location>
</feature>
<reference evidence="7" key="1">
    <citation type="submission" date="2025-08" db="UniProtKB">
        <authorList>
            <consortium name="RefSeq"/>
        </authorList>
    </citation>
    <scope>IDENTIFICATION</scope>
    <source>
        <tissue evidence="7">Whole Larva</tissue>
    </source>
</reference>
<dbReference type="SMART" id="SM00360">
    <property type="entry name" value="RRM"/>
    <property type="match status" value="1"/>
</dbReference>
<dbReference type="Proteomes" id="UP000695000">
    <property type="component" value="Unplaced"/>
</dbReference>
<evidence type="ECO:0000313" key="7">
    <source>
        <dbReference type="RefSeq" id="XP_017782404.1"/>
    </source>
</evidence>
<keyword evidence="1 2" id="KW-0694">RNA-binding</keyword>
<feature type="compositionally biased region" description="Low complexity" evidence="4">
    <location>
        <begin position="183"/>
        <end position="196"/>
    </location>
</feature>
<dbReference type="Gene3D" id="3.30.70.330">
    <property type="match status" value="1"/>
</dbReference>
<dbReference type="InterPro" id="IPR012677">
    <property type="entry name" value="Nucleotide-bd_a/b_plait_sf"/>
</dbReference>
<keyword evidence="6" id="KW-1185">Reference proteome</keyword>
<sequence length="231" mass="25606">MASVNDINNSVEDDVVVDSVVATDEFMLLEERSGTDTVVIEDAEVTAIKERMKEMDDEVRKLNELQSEVEKQYNRSATTSTGSASPLNISLEDKIKSDNSSVYVGNVDYGTTSALLEAHFHGCGAVKRITIPVNKFKGNPKGFAYIEFAEPLSVELAMKMDESLLRGRQIKVMPKRTNRPGFSTTNRPPRRGTPGYRGRGSRRPSRGFTGNFAYPRGFGGNRGRVSHFTPY</sequence>
<dbReference type="SUPFAM" id="SSF54928">
    <property type="entry name" value="RNA-binding domain, RBD"/>
    <property type="match status" value="1"/>
</dbReference>
<dbReference type="PANTHER" id="PTHR23236:SF12">
    <property type="entry name" value="EUKARYOTIC INITIATION FACTOR 4B-RELATED"/>
    <property type="match status" value="1"/>
</dbReference>
<dbReference type="InterPro" id="IPR035979">
    <property type="entry name" value="RBD_domain_sf"/>
</dbReference>
<proteinExistence type="predicted"/>
<organism evidence="6 7">
    <name type="scientific">Nicrophorus vespilloides</name>
    <name type="common">Boreal carrion beetle</name>
    <dbReference type="NCBI Taxonomy" id="110193"/>
    <lineage>
        <taxon>Eukaryota</taxon>
        <taxon>Metazoa</taxon>
        <taxon>Ecdysozoa</taxon>
        <taxon>Arthropoda</taxon>
        <taxon>Hexapoda</taxon>
        <taxon>Insecta</taxon>
        <taxon>Pterygota</taxon>
        <taxon>Neoptera</taxon>
        <taxon>Endopterygota</taxon>
        <taxon>Coleoptera</taxon>
        <taxon>Polyphaga</taxon>
        <taxon>Staphyliniformia</taxon>
        <taxon>Silphidae</taxon>
        <taxon>Nicrophorinae</taxon>
        <taxon>Nicrophorus</taxon>
    </lineage>
</organism>
<gene>
    <name evidence="7" type="primary">LOC108566837</name>
</gene>
<dbReference type="RefSeq" id="XP_017782404.1">
    <property type="nucleotide sequence ID" value="XM_017926915.1"/>
</dbReference>
<accession>A0ABM1N6F4</accession>
<dbReference type="Pfam" id="PF00076">
    <property type="entry name" value="RRM_1"/>
    <property type="match status" value="1"/>
</dbReference>